<dbReference type="RefSeq" id="WP_344845561.1">
    <property type="nucleotide sequence ID" value="NZ_BAABDF010000006.1"/>
</dbReference>
<dbReference type="EMBL" id="BAABDF010000006">
    <property type="protein sequence ID" value="GAA3864872.1"/>
    <property type="molecule type" value="Genomic_DNA"/>
</dbReference>
<keyword evidence="3" id="KW-1185">Reference proteome</keyword>
<gene>
    <name evidence="2" type="ORF">GCM10022404_13940</name>
</gene>
<feature type="chain" id="PRO_5046730727" evidence="1">
    <location>
        <begin position="22"/>
        <end position="55"/>
    </location>
</feature>
<evidence type="ECO:0000313" key="3">
    <source>
        <dbReference type="Proteomes" id="UP001399917"/>
    </source>
</evidence>
<sequence length="55" mass="5955">MCLTVEALALFLNMIAAPVSAEPGRIIVHAEVHDAHWVRVDGDEVKWCTDAPKAG</sequence>
<accession>A0ABP7K3S4</accession>
<feature type="signal peptide" evidence="1">
    <location>
        <begin position="1"/>
        <end position="21"/>
    </location>
</feature>
<keyword evidence="1" id="KW-0732">Signal</keyword>
<evidence type="ECO:0000313" key="2">
    <source>
        <dbReference type="EMBL" id="GAA3864872.1"/>
    </source>
</evidence>
<protein>
    <submittedName>
        <fullName evidence="2">Uncharacterized protein</fullName>
    </submittedName>
</protein>
<reference evidence="3" key="1">
    <citation type="journal article" date="2019" name="Int. J. Syst. Evol. Microbiol.">
        <title>The Global Catalogue of Microorganisms (GCM) 10K type strain sequencing project: providing services to taxonomists for standard genome sequencing and annotation.</title>
        <authorList>
            <consortium name="The Broad Institute Genomics Platform"/>
            <consortium name="The Broad Institute Genome Sequencing Center for Infectious Disease"/>
            <person name="Wu L."/>
            <person name="Ma J."/>
        </authorList>
    </citation>
    <scope>NUCLEOTIDE SEQUENCE [LARGE SCALE GENOMIC DNA]</scope>
    <source>
        <strain evidence="3">JCM 17190</strain>
    </source>
</reference>
<name>A0ABP7K3S4_9RHOB</name>
<evidence type="ECO:0000256" key="1">
    <source>
        <dbReference type="SAM" id="SignalP"/>
    </source>
</evidence>
<dbReference type="Proteomes" id="UP001399917">
    <property type="component" value="Unassembled WGS sequence"/>
</dbReference>
<comment type="caution">
    <text evidence="2">The sequence shown here is derived from an EMBL/GenBank/DDBJ whole genome shotgun (WGS) entry which is preliminary data.</text>
</comment>
<organism evidence="2 3">
    <name type="scientific">Celeribacter arenosi</name>
    <dbReference type="NCBI Taxonomy" id="792649"/>
    <lineage>
        <taxon>Bacteria</taxon>
        <taxon>Pseudomonadati</taxon>
        <taxon>Pseudomonadota</taxon>
        <taxon>Alphaproteobacteria</taxon>
        <taxon>Rhodobacterales</taxon>
        <taxon>Roseobacteraceae</taxon>
        <taxon>Celeribacter</taxon>
    </lineage>
</organism>
<proteinExistence type="predicted"/>